<evidence type="ECO:0000256" key="2">
    <source>
        <dbReference type="PROSITE-ProRule" id="PRU00335"/>
    </source>
</evidence>
<dbReference type="Pfam" id="PF17939">
    <property type="entry name" value="TetR_C_30"/>
    <property type="match status" value="1"/>
</dbReference>
<sequence>MPFDDTASARAQARGAGRGSDTRQVILDTAERMFVEKGYSGVTLRDLTAAAGVNLASVNYHFGSKDALLLEVFRRGSVAINRERLKLLQEAEAASGARPADVRAVLRALFAPPLRATLTADGTGNEGRSIYMQFVARAVLDGPQQMREMIERDVGHLQRFVEALALSLPHLERTELLWRFHFAMGALHAMYTNMRRLDALSGGSVGVGDVEAVLDRLVEFCAAGLEAGPAAPGQAADNHRHA</sequence>
<organism evidence="5 6">
    <name type="scientific">Tepidamorphus gemmatus</name>
    <dbReference type="NCBI Taxonomy" id="747076"/>
    <lineage>
        <taxon>Bacteria</taxon>
        <taxon>Pseudomonadati</taxon>
        <taxon>Pseudomonadota</taxon>
        <taxon>Alphaproteobacteria</taxon>
        <taxon>Hyphomicrobiales</taxon>
        <taxon>Tepidamorphaceae</taxon>
        <taxon>Tepidamorphus</taxon>
    </lineage>
</organism>
<dbReference type="EMBL" id="SMAK01000006">
    <property type="protein sequence ID" value="TCT09819.1"/>
    <property type="molecule type" value="Genomic_DNA"/>
</dbReference>
<dbReference type="InterPro" id="IPR009057">
    <property type="entry name" value="Homeodomain-like_sf"/>
</dbReference>
<dbReference type="PANTHER" id="PTHR30055">
    <property type="entry name" value="HTH-TYPE TRANSCRIPTIONAL REGULATOR RUTR"/>
    <property type="match status" value="1"/>
</dbReference>
<dbReference type="Pfam" id="PF00440">
    <property type="entry name" value="TetR_N"/>
    <property type="match status" value="1"/>
</dbReference>
<feature type="region of interest" description="Disordered" evidence="3">
    <location>
        <begin position="1"/>
        <end position="22"/>
    </location>
</feature>
<reference evidence="5 6" key="1">
    <citation type="submission" date="2019-03" db="EMBL/GenBank/DDBJ databases">
        <title>Genomic Encyclopedia of Type Strains, Phase IV (KMG-IV): sequencing the most valuable type-strain genomes for metagenomic binning, comparative biology and taxonomic classification.</title>
        <authorList>
            <person name="Goeker M."/>
        </authorList>
    </citation>
    <scope>NUCLEOTIDE SEQUENCE [LARGE SCALE GENOMIC DNA]</scope>
    <source>
        <strain evidence="5 6">DSM 19345</strain>
    </source>
</reference>
<gene>
    <name evidence="5" type="ORF">EDC22_10613</name>
</gene>
<dbReference type="AlphaFoldDB" id="A0A4R3MC35"/>
<dbReference type="InterPro" id="IPR050109">
    <property type="entry name" value="HTH-type_TetR-like_transc_reg"/>
</dbReference>
<proteinExistence type="predicted"/>
<dbReference type="GO" id="GO:0000976">
    <property type="term" value="F:transcription cis-regulatory region binding"/>
    <property type="evidence" value="ECO:0007669"/>
    <property type="project" value="TreeGrafter"/>
</dbReference>
<evidence type="ECO:0000313" key="5">
    <source>
        <dbReference type="EMBL" id="TCT09819.1"/>
    </source>
</evidence>
<dbReference type="SUPFAM" id="SSF46689">
    <property type="entry name" value="Homeodomain-like"/>
    <property type="match status" value="1"/>
</dbReference>
<feature type="domain" description="HTH tetR-type" evidence="4">
    <location>
        <begin position="20"/>
        <end position="80"/>
    </location>
</feature>
<dbReference type="InterPro" id="IPR023772">
    <property type="entry name" value="DNA-bd_HTH_TetR-type_CS"/>
</dbReference>
<comment type="caution">
    <text evidence="5">The sequence shown here is derived from an EMBL/GenBank/DDBJ whole genome shotgun (WGS) entry which is preliminary data.</text>
</comment>
<protein>
    <submittedName>
        <fullName evidence="5">TetR family transcriptional regulator</fullName>
    </submittedName>
</protein>
<dbReference type="OrthoDB" id="2356263at2"/>
<dbReference type="InterPro" id="IPR001647">
    <property type="entry name" value="HTH_TetR"/>
</dbReference>
<dbReference type="PROSITE" id="PS01081">
    <property type="entry name" value="HTH_TETR_1"/>
    <property type="match status" value="1"/>
</dbReference>
<keyword evidence="1 2" id="KW-0238">DNA-binding</keyword>
<dbReference type="PROSITE" id="PS50977">
    <property type="entry name" value="HTH_TETR_2"/>
    <property type="match status" value="1"/>
</dbReference>
<dbReference type="Gene3D" id="1.10.357.10">
    <property type="entry name" value="Tetracycline Repressor, domain 2"/>
    <property type="match status" value="1"/>
</dbReference>
<dbReference type="PANTHER" id="PTHR30055:SF235">
    <property type="entry name" value="TRANSCRIPTIONAL REGULATORY PROTEIN"/>
    <property type="match status" value="1"/>
</dbReference>
<dbReference type="Proteomes" id="UP000295678">
    <property type="component" value="Unassembled WGS sequence"/>
</dbReference>
<feature type="DNA-binding region" description="H-T-H motif" evidence="2">
    <location>
        <begin position="43"/>
        <end position="62"/>
    </location>
</feature>
<evidence type="ECO:0000256" key="3">
    <source>
        <dbReference type="SAM" id="MobiDB-lite"/>
    </source>
</evidence>
<dbReference type="PRINTS" id="PR00455">
    <property type="entry name" value="HTHTETR"/>
</dbReference>
<dbReference type="InterPro" id="IPR036271">
    <property type="entry name" value="Tet_transcr_reg_TetR-rel_C_sf"/>
</dbReference>
<evidence type="ECO:0000256" key="1">
    <source>
        <dbReference type="ARBA" id="ARBA00023125"/>
    </source>
</evidence>
<keyword evidence="6" id="KW-1185">Reference proteome</keyword>
<evidence type="ECO:0000259" key="4">
    <source>
        <dbReference type="PROSITE" id="PS50977"/>
    </source>
</evidence>
<dbReference type="GO" id="GO:0003700">
    <property type="term" value="F:DNA-binding transcription factor activity"/>
    <property type="evidence" value="ECO:0007669"/>
    <property type="project" value="TreeGrafter"/>
</dbReference>
<dbReference type="RefSeq" id="WP_132806655.1">
    <property type="nucleotide sequence ID" value="NZ_SMAK01000006.1"/>
</dbReference>
<accession>A0A4R3MC35</accession>
<evidence type="ECO:0000313" key="6">
    <source>
        <dbReference type="Proteomes" id="UP000295678"/>
    </source>
</evidence>
<dbReference type="InterPro" id="IPR041586">
    <property type="entry name" value="PsrA_TetR_C"/>
</dbReference>
<dbReference type="SUPFAM" id="SSF48498">
    <property type="entry name" value="Tetracyclin repressor-like, C-terminal domain"/>
    <property type="match status" value="1"/>
</dbReference>
<name>A0A4R3MC35_9HYPH</name>